<keyword evidence="3" id="KW-1185">Reference proteome</keyword>
<dbReference type="HOGENOM" id="CLU_1348684_0_0_1"/>
<organism evidence="2 3">
    <name type="scientific">Aureobasidium namibiae CBS 147.97</name>
    <dbReference type="NCBI Taxonomy" id="1043004"/>
    <lineage>
        <taxon>Eukaryota</taxon>
        <taxon>Fungi</taxon>
        <taxon>Dikarya</taxon>
        <taxon>Ascomycota</taxon>
        <taxon>Pezizomycotina</taxon>
        <taxon>Dothideomycetes</taxon>
        <taxon>Dothideomycetidae</taxon>
        <taxon>Dothideales</taxon>
        <taxon>Saccotheciaceae</taxon>
        <taxon>Aureobasidium</taxon>
    </lineage>
</organism>
<sequence>MQTDTLEHQTMARAVMLPINNFNPGTPRLDGVEPRLKQMIANSDALDSQVRNRMFNAAFAPEAIRANQTRPEISEQTTAEVLTALDSLRRVGEYNARAKESRQFLVDTLKKYDKSGASAAMAGAERRKSSAAGPAPVAPMGGSAAVATAETGKRMLGSPTAAMANAALPAPSAAQTFPYTNTSNIDASRDPRRR</sequence>
<evidence type="ECO:0000313" key="3">
    <source>
        <dbReference type="Proteomes" id="UP000027730"/>
    </source>
</evidence>
<reference evidence="2 3" key="1">
    <citation type="journal article" date="2014" name="BMC Genomics">
        <title>Genome sequencing of four Aureobasidium pullulans varieties: biotechnological potential, stress tolerance, and description of new species.</title>
        <authorList>
            <person name="Gostin Ar C."/>
            <person name="Ohm R.A."/>
            <person name="Kogej T."/>
            <person name="Sonjak S."/>
            <person name="Turk M."/>
            <person name="Zajc J."/>
            <person name="Zalar P."/>
            <person name="Grube M."/>
            <person name="Sun H."/>
            <person name="Han J."/>
            <person name="Sharma A."/>
            <person name="Chiniquy J."/>
            <person name="Ngan C.Y."/>
            <person name="Lipzen A."/>
            <person name="Barry K."/>
            <person name="Grigoriev I.V."/>
            <person name="Gunde-Cimerman N."/>
        </authorList>
    </citation>
    <scope>NUCLEOTIDE SEQUENCE [LARGE SCALE GENOMIC DNA]</scope>
    <source>
        <strain evidence="2 3">CBS 147.97</strain>
    </source>
</reference>
<feature type="region of interest" description="Disordered" evidence="1">
    <location>
        <begin position="120"/>
        <end position="144"/>
    </location>
</feature>
<feature type="region of interest" description="Disordered" evidence="1">
    <location>
        <begin position="170"/>
        <end position="194"/>
    </location>
</feature>
<evidence type="ECO:0000313" key="2">
    <source>
        <dbReference type="EMBL" id="KEQ77047.1"/>
    </source>
</evidence>
<feature type="compositionally biased region" description="Polar residues" evidence="1">
    <location>
        <begin position="175"/>
        <end position="186"/>
    </location>
</feature>
<gene>
    <name evidence="2" type="ORF">M436DRAFT_60827</name>
</gene>
<dbReference type="Proteomes" id="UP000027730">
    <property type="component" value="Unassembled WGS sequence"/>
</dbReference>
<dbReference type="EMBL" id="KL584703">
    <property type="protein sequence ID" value="KEQ77047.1"/>
    <property type="molecule type" value="Genomic_DNA"/>
</dbReference>
<dbReference type="GeneID" id="25413068"/>
<protein>
    <submittedName>
        <fullName evidence="2">Uncharacterized protein</fullName>
    </submittedName>
</protein>
<proteinExistence type="predicted"/>
<evidence type="ECO:0000256" key="1">
    <source>
        <dbReference type="SAM" id="MobiDB-lite"/>
    </source>
</evidence>
<feature type="compositionally biased region" description="Low complexity" evidence="1">
    <location>
        <begin position="130"/>
        <end position="144"/>
    </location>
</feature>
<dbReference type="RefSeq" id="XP_013431080.1">
    <property type="nucleotide sequence ID" value="XM_013575626.1"/>
</dbReference>
<accession>A0A074X4T6</accession>
<name>A0A074X4T6_9PEZI</name>
<dbReference type="OrthoDB" id="3923473at2759"/>
<dbReference type="AlphaFoldDB" id="A0A074X4T6"/>